<accession>A0A1S3K2B7</accession>
<comment type="similarity">
    <text evidence="6">Belongs to the class V-like SAM-binding methyltransferase superfamily. Histone-lysine methyltransferase family. SETD6 subfamily.</text>
</comment>
<dbReference type="AlphaFoldDB" id="A0A1S3K2B7"/>
<dbReference type="SUPFAM" id="SSF82199">
    <property type="entry name" value="SET domain"/>
    <property type="match status" value="1"/>
</dbReference>
<dbReference type="PIRSF" id="PIRSF011771">
    <property type="entry name" value="RMS1_SET"/>
    <property type="match status" value="1"/>
</dbReference>
<sequence>MESKRKHEDEDQEQISPKKVLVSEDKLLSFFRWCRETNLRVSSKVLVTKSGSSANYGMVATEDIPEGKCLFEIPRSLLLSPQTCAIAQLLESESSSIESQSGWVPLLLALMYEYTNPQSKWKPYLELVPEFEELHLPMFWERSEMEQELRGTGVIKNVDRDLEFIEKEFSGIVLPFVKKHEDVFPALCQDFEFYKKMVAFVMAYSFTEPVKSNENGNEDEENGNDEDEDEDAEKKSPPMMVPMADILNHVAKNNAHLSFDKDCLRMVSTKPIREGEEVFNTYGQLANWQLLHMYGFAEPYPNNNYDTVDLPLQILYDVAKQGKDEEDLQLLTEKWQVLQDMSVVVDDAAIILGTSGILTEEEAYQTLKVLCMNKEEFAALKENIGWMEVDDDISLKNSDISKLPKEWLEILARAAKEVLKLYHSSMKEDELLLKLENFENLTPRQQYSLYVRYGQRKLLQNLLNLCSQQPVN</sequence>
<dbReference type="GO" id="GO:0016279">
    <property type="term" value="F:protein-lysine N-methyltransferase activity"/>
    <property type="evidence" value="ECO:0007669"/>
    <property type="project" value="UniProtKB-UniRule"/>
</dbReference>
<dbReference type="SUPFAM" id="SSF81822">
    <property type="entry name" value="RuBisCo LSMT C-terminal, substrate-binding domain"/>
    <property type="match status" value="1"/>
</dbReference>
<dbReference type="PROSITE" id="PS50280">
    <property type="entry name" value="SET"/>
    <property type="match status" value="1"/>
</dbReference>
<dbReference type="InterPro" id="IPR044430">
    <property type="entry name" value="SETD6_SET"/>
</dbReference>
<dbReference type="KEGG" id="lak:106178142"/>
<dbReference type="GO" id="GO:0005634">
    <property type="term" value="C:nucleus"/>
    <property type="evidence" value="ECO:0007669"/>
    <property type="project" value="UniProtKB-SubCell"/>
</dbReference>
<dbReference type="Gene3D" id="3.90.1410.10">
    <property type="entry name" value="set domain protein methyltransferase, domain 1"/>
    <property type="match status" value="1"/>
</dbReference>
<dbReference type="Pfam" id="PF09273">
    <property type="entry name" value="Rubis-subs-bind"/>
    <property type="match status" value="1"/>
</dbReference>
<gene>
    <name evidence="10" type="primary">LOC106178142</name>
</gene>
<name>A0A1S3K2B7_LINAN</name>
<dbReference type="Proteomes" id="UP000085678">
    <property type="component" value="Unplaced"/>
</dbReference>
<dbReference type="Gene3D" id="3.90.1420.10">
    <property type="entry name" value="Rubisco LSMT, substrate-binding domain"/>
    <property type="match status" value="1"/>
</dbReference>
<organism evidence="9 10">
    <name type="scientific">Lingula anatina</name>
    <name type="common">Brachiopod</name>
    <name type="synonym">Lingula unguis</name>
    <dbReference type="NCBI Taxonomy" id="7574"/>
    <lineage>
        <taxon>Eukaryota</taxon>
        <taxon>Metazoa</taxon>
        <taxon>Spiralia</taxon>
        <taxon>Lophotrochozoa</taxon>
        <taxon>Brachiopoda</taxon>
        <taxon>Linguliformea</taxon>
        <taxon>Lingulata</taxon>
        <taxon>Lingulida</taxon>
        <taxon>Linguloidea</taxon>
        <taxon>Lingulidae</taxon>
        <taxon>Lingula</taxon>
    </lineage>
</organism>
<evidence type="ECO:0000259" key="8">
    <source>
        <dbReference type="PROSITE" id="PS50280"/>
    </source>
</evidence>
<dbReference type="EC" id="2.1.1.-" evidence="6"/>
<dbReference type="GeneID" id="106178142"/>
<dbReference type="PANTHER" id="PTHR13271">
    <property type="entry name" value="UNCHARACTERIZED PUTATIVE METHYLTRANSFERASE"/>
    <property type="match status" value="1"/>
</dbReference>
<dbReference type="CDD" id="cd19178">
    <property type="entry name" value="SET_SETD6"/>
    <property type="match status" value="1"/>
</dbReference>
<protein>
    <recommendedName>
        <fullName evidence="6">N-lysine methyltransferase</fullName>
        <ecNumber evidence="6">2.1.1.-</ecNumber>
    </recommendedName>
</protein>
<dbReference type="RefSeq" id="XP_013416662.1">
    <property type="nucleotide sequence ID" value="XM_013561208.1"/>
</dbReference>
<dbReference type="InParanoid" id="A0A1S3K2B7"/>
<keyword evidence="2 6" id="KW-0489">Methyltransferase</keyword>
<evidence type="ECO:0000256" key="4">
    <source>
        <dbReference type="ARBA" id="ARBA00022691"/>
    </source>
</evidence>
<dbReference type="InterPro" id="IPR036464">
    <property type="entry name" value="Rubisco_LSMT_subst-bd_sf"/>
</dbReference>
<dbReference type="OrthoDB" id="341421at2759"/>
<evidence type="ECO:0000313" key="10">
    <source>
        <dbReference type="RefSeq" id="XP_013416662.1"/>
    </source>
</evidence>
<evidence type="ECO:0000256" key="2">
    <source>
        <dbReference type="ARBA" id="ARBA00022603"/>
    </source>
</evidence>
<keyword evidence="5 6" id="KW-0539">Nucleus</keyword>
<keyword evidence="9" id="KW-1185">Reference proteome</keyword>
<comment type="subcellular location">
    <subcellularLocation>
        <location evidence="1 6">Nucleus</location>
    </subcellularLocation>
</comment>
<dbReference type="InterPro" id="IPR050600">
    <property type="entry name" value="SETD3_SETD6_MTase"/>
</dbReference>
<dbReference type="STRING" id="7574.A0A1S3K2B7"/>
<dbReference type="InterPro" id="IPR011383">
    <property type="entry name" value="N-lys_methylase_SETD6"/>
</dbReference>
<evidence type="ECO:0000313" key="9">
    <source>
        <dbReference type="Proteomes" id="UP000085678"/>
    </source>
</evidence>
<comment type="function">
    <text evidence="6">Protein-lysine N-methyltransferase.</text>
</comment>
<evidence type="ECO:0000256" key="7">
    <source>
        <dbReference type="SAM" id="MobiDB-lite"/>
    </source>
</evidence>
<keyword evidence="4 6" id="KW-0949">S-adenosyl-L-methionine</keyword>
<reference evidence="10" key="1">
    <citation type="submission" date="2025-08" db="UniProtKB">
        <authorList>
            <consortium name="RefSeq"/>
        </authorList>
    </citation>
    <scope>IDENTIFICATION</scope>
    <source>
        <tissue evidence="10">Gonads</tissue>
    </source>
</reference>
<feature type="compositionally biased region" description="Acidic residues" evidence="7">
    <location>
        <begin position="216"/>
        <end position="231"/>
    </location>
</feature>
<feature type="domain" description="SET" evidence="8">
    <location>
        <begin position="43"/>
        <end position="283"/>
    </location>
</feature>
<dbReference type="GO" id="GO:0032259">
    <property type="term" value="P:methylation"/>
    <property type="evidence" value="ECO:0007669"/>
    <property type="project" value="UniProtKB-KW"/>
</dbReference>
<proteinExistence type="inferred from homology"/>
<feature type="region of interest" description="Disordered" evidence="7">
    <location>
        <begin position="211"/>
        <end position="237"/>
    </location>
</feature>
<dbReference type="InterPro" id="IPR001214">
    <property type="entry name" value="SET_dom"/>
</dbReference>
<dbReference type="Pfam" id="PF00856">
    <property type="entry name" value="SET"/>
    <property type="match status" value="1"/>
</dbReference>
<dbReference type="FunFam" id="3.90.1410.10:FF:000007">
    <property type="entry name" value="Ribosomal lysine N-methyltransferase 4"/>
    <property type="match status" value="1"/>
</dbReference>
<evidence type="ECO:0000256" key="6">
    <source>
        <dbReference type="PIRNR" id="PIRNR011771"/>
    </source>
</evidence>
<evidence type="ECO:0000256" key="5">
    <source>
        <dbReference type="ARBA" id="ARBA00023242"/>
    </source>
</evidence>
<dbReference type="InterPro" id="IPR015353">
    <property type="entry name" value="Rubisco_LSMT_subst-bd"/>
</dbReference>
<dbReference type="PANTHER" id="PTHR13271:SF34">
    <property type="entry name" value="N-LYSINE METHYLTRANSFERASE SETD6"/>
    <property type="match status" value="1"/>
</dbReference>
<keyword evidence="3 6" id="KW-0808">Transferase</keyword>
<dbReference type="InterPro" id="IPR046341">
    <property type="entry name" value="SET_dom_sf"/>
</dbReference>
<evidence type="ECO:0000256" key="1">
    <source>
        <dbReference type="ARBA" id="ARBA00004123"/>
    </source>
</evidence>
<evidence type="ECO:0000256" key="3">
    <source>
        <dbReference type="ARBA" id="ARBA00022679"/>
    </source>
</evidence>